<dbReference type="RefSeq" id="WP_310035690.1">
    <property type="nucleotide sequence ID" value="NZ_JAVIZN010000003.1"/>
</dbReference>
<reference evidence="1 2" key="1">
    <citation type="submission" date="2023-08" db="EMBL/GenBank/DDBJ databases">
        <title>Genome sequencing of plant associated microbes to promote plant fitness in Sorghum bicolor and Oryza sativa.</title>
        <authorList>
            <person name="Coleman-Derr D."/>
        </authorList>
    </citation>
    <scope>NUCLEOTIDE SEQUENCE [LARGE SCALE GENOMIC DNA]</scope>
    <source>
        <strain evidence="1 2">SLBN-33</strain>
    </source>
</reference>
<dbReference type="EMBL" id="JAVIZN010000003">
    <property type="protein sequence ID" value="MDR6208220.1"/>
    <property type="molecule type" value="Genomic_DNA"/>
</dbReference>
<accession>A0ABD5CTW1</accession>
<sequence>MNEAARKLTAGMCLVASALLAGSMVRGLLTLDGLGLPVPVADTAGAIVWLAIASNARAYTVWVEALARTKT</sequence>
<name>A0ABD5CTW1_9BURK</name>
<comment type="caution">
    <text evidence="1">The sequence shown here is derived from an EMBL/GenBank/DDBJ whole genome shotgun (WGS) entry which is preliminary data.</text>
</comment>
<dbReference type="Proteomes" id="UP001245184">
    <property type="component" value="Unassembled WGS sequence"/>
</dbReference>
<dbReference type="AlphaFoldDB" id="A0ABD5CTW1"/>
<gene>
    <name evidence="1" type="ORF">QF025_007021</name>
</gene>
<evidence type="ECO:0000313" key="2">
    <source>
        <dbReference type="Proteomes" id="UP001245184"/>
    </source>
</evidence>
<evidence type="ECO:0000313" key="1">
    <source>
        <dbReference type="EMBL" id="MDR6208220.1"/>
    </source>
</evidence>
<protein>
    <submittedName>
        <fullName evidence="1">Uncharacterized protein</fullName>
    </submittedName>
</protein>
<organism evidence="1 2">
    <name type="scientific">Paraburkholderia graminis</name>
    <dbReference type="NCBI Taxonomy" id="60548"/>
    <lineage>
        <taxon>Bacteria</taxon>
        <taxon>Pseudomonadati</taxon>
        <taxon>Pseudomonadota</taxon>
        <taxon>Betaproteobacteria</taxon>
        <taxon>Burkholderiales</taxon>
        <taxon>Burkholderiaceae</taxon>
        <taxon>Paraburkholderia</taxon>
    </lineage>
</organism>
<proteinExistence type="predicted"/>